<dbReference type="GO" id="GO:1901605">
    <property type="term" value="P:alpha-amino acid metabolic process"/>
    <property type="evidence" value="ECO:0007669"/>
    <property type="project" value="UniProtKB-ARBA"/>
</dbReference>
<reference evidence="4 5" key="1">
    <citation type="journal article" date="2019" name="Genome Biol. Evol.">
        <title>Day and night: Metabolic profiles and evolutionary relationships of six axenic non-marine cyanobacteria.</title>
        <authorList>
            <person name="Will S.E."/>
            <person name="Henke P."/>
            <person name="Boedeker C."/>
            <person name="Huang S."/>
            <person name="Brinkmann H."/>
            <person name="Rohde M."/>
            <person name="Jarek M."/>
            <person name="Friedl T."/>
            <person name="Seufert S."/>
            <person name="Schumacher M."/>
            <person name="Overmann J."/>
            <person name="Neumann-Schaal M."/>
            <person name="Petersen J."/>
        </authorList>
    </citation>
    <scope>NUCLEOTIDE SEQUENCE [LARGE SCALE GENOMIC DNA]</scope>
    <source>
        <strain evidence="4 5">SAG 39.79</strain>
    </source>
</reference>
<evidence type="ECO:0000313" key="4">
    <source>
        <dbReference type="EMBL" id="RUT14175.1"/>
    </source>
</evidence>
<keyword evidence="2" id="KW-0663">Pyridoxal phosphate</keyword>
<dbReference type="PANTHER" id="PTHR10314">
    <property type="entry name" value="CYSTATHIONINE BETA-SYNTHASE"/>
    <property type="match status" value="1"/>
</dbReference>
<accession>A0AB37US64</accession>
<dbReference type="InterPro" id="IPR001926">
    <property type="entry name" value="TrpB-like_PALP"/>
</dbReference>
<sequence length="83" mass="9037">MDLLDEVISVTDEEAIAYSRRLAEEEGLLSGISSGAALCAAIRIAQRSENKGKLIVTMQPSFGERYLSTPLFQDLEPRVPAVV</sequence>
<comment type="cofactor">
    <cofactor evidence="1">
        <name>pyridoxal 5'-phosphate</name>
        <dbReference type="ChEBI" id="CHEBI:597326"/>
    </cofactor>
</comment>
<comment type="caution">
    <text evidence="4">The sequence shown here is derived from an EMBL/GenBank/DDBJ whole genome shotgun (WGS) entry which is preliminary data.</text>
</comment>
<protein>
    <recommendedName>
        <fullName evidence="3">Tryptophan synthase beta chain-like PALP domain-containing protein</fullName>
    </recommendedName>
</protein>
<feature type="domain" description="Tryptophan synthase beta chain-like PALP" evidence="3">
    <location>
        <begin position="2"/>
        <end position="57"/>
    </location>
</feature>
<dbReference type="SUPFAM" id="SSF53686">
    <property type="entry name" value="Tryptophan synthase beta subunit-like PLP-dependent enzymes"/>
    <property type="match status" value="1"/>
</dbReference>
<name>A0AB37US64_9CYAN</name>
<keyword evidence="5" id="KW-1185">Reference proteome</keyword>
<gene>
    <name evidence="4" type="ORF">DSM107010_06580</name>
</gene>
<dbReference type="EMBL" id="RSCK01000003">
    <property type="protein sequence ID" value="RUT14175.1"/>
    <property type="molecule type" value="Genomic_DNA"/>
</dbReference>
<dbReference type="Pfam" id="PF00291">
    <property type="entry name" value="PALP"/>
    <property type="match status" value="1"/>
</dbReference>
<dbReference type="Proteomes" id="UP000282574">
    <property type="component" value="Unassembled WGS sequence"/>
</dbReference>
<evidence type="ECO:0000259" key="3">
    <source>
        <dbReference type="Pfam" id="PF00291"/>
    </source>
</evidence>
<evidence type="ECO:0000313" key="5">
    <source>
        <dbReference type="Proteomes" id="UP000282574"/>
    </source>
</evidence>
<dbReference type="InterPro" id="IPR050214">
    <property type="entry name" value="Cys_Synth/Cystath_Beta-Synth"/>
</dbReference>
<dbReference type="AlphaFoldDB" id="A0AB37US64"/>
<evidence type="ECO:0000256" key="1">
    <source>
        <dbReference type="ARBA" id="ARBA00001933"/>
    </source>
</evidence>
<proteinExistence type="predicted"/>
<organism evidence="4 5">
    <name type="scientific">Chroococcidiopsis cubana SAG 39.79</name>
    <dbReference type="NCBI Taxonomy" id="388085"/>
    <lineage>
        <taxon>Bacteria</taxon>
        <taxon>Bacillati</taxon>
        <taxon>Cyanobacteriota</taxon>
        <taxon>Cyanophyceae</taxon>
        <taxon>Chroococcidiopsidales</taxon>
        <taxon>Chroococcidiopsidaceae</taxon>
        <taxon>Chroococcidiopsis</taxon>
    </lineage>
</organism>
<evidence type="ECO:0000256" key="2">
    <source>
        <dbReference type="ARBA" id="ARBA00022898"/>
    </source>
</evidence>
<dbReference type="InterPro" id="IPR036052">
    <property type="entry name" value="TrpB-like_PALP_sf"/>
</dbReference>
<dbReference type="Gene3D" id="3.40.50.1100">
    <property type="match status" value="1"/>
</dbReference>